<name>A0AAJ6M458_9PSED</name>
<feature type="domain" description="Dermonecrotic toxin N-terminal" evidence="2">
    <location>
        <begin position="877"/>
        <end position="1133"/>
    </location>
</feature>
<accession>A0AAJ6M458</accession>
<dbReference type="EMBL" id="CP134081">
    <property type="protein sequence ID" value="WNC11810.1"/>
    <property type="molecule type" value="Genomic_DNA"/>
</dbReference>
<evidence type="ECO:0000256" key="1">
    <source>
        <dbReference type="SAM" id="MobiDB-lite"/>
    </source>
</evidence>
<sequence length="1698" mass="188447">MANTLPWFHSQQLALCMSRHLTQALESEQLSVIEYDWLRRLAERSVIPDDMQVSLLSNAEPGLFCGLRIAYSDAQKPAAYFYSPLTGIVPFASGEALRDALIAPAQSEASAGLMATSREPKWLSLTQLPFKRWMKAIITTQAARLKAIDHTWHRMPQLVDVLDQHLTSALRSAMPASDPIVPRSHKVQRVNAKTKAIVNVQRLLDTALDMLLDDPQNDCEHRFLDVYGQALSDAQTQLYRSTLATTVAQLPGTYSDALANFWQDVPSSQSLSLRAGLSQSLRYAYLSAVLEEQSDQRLNADQVALLKSAVAQRLPTGLRLETLQFNADGALRDTPVAWPGTLLISSTLKPALGYFVFNTDQGLSHCADLPALGNYLVGLISEADDSVRVIEPDRALFNATVQPVPQRVAVTGTAFDALADGLIDLQRRRVGQAFADKAAFQASALTAVVKALDLRTLAHPRLQGFDGESDNKTAAAQPPDSSAERTGGNWLLQIKALRDRQQWNMARALTLKDGVRALLAPGLLAMQSPLPADEICLRIHDDPERMAVSLLDYFLERTSGAVAQPLTSADKVLDLAGSPINWPDTEVLEQLVLTCSPALTKTYRRLVRRQMSAPQPPYLGAYDLPGQRRALRDISLRTSLAFAQRDGSIDNALLELLATAVDRPTARLRNTADTDVHAIYLRLPSETSTIPLTDMFVLHRHSQPDGPVLMWSGDHGLFPFTSLEQLKKTVAASIDQPETRARWLRGIDPNWVRPFLERFQTTPMTGVQVETRAMPGDFITELDVIESHRQLNTLGINMALAVECSFTAKLFRRNADYSRSDDMLTTGLDRLAVDAANLQVDELLPTWIKNASTEQLARYALILERCRVTANQKSNYLAQIPFIEDFSRTRLRASIAKLWPGATIDPDRVVIKLTDTSGGGMNMGGMIAAGTLTSRTKTLTQWAISQFSGTLSSEMHITLDPPSLTLDAPSTHQVRQVVEDADVGGQYRTLLAQKLSKQSSDYASRRLLFVMALPAQMLRHALEQEMQGRISTMATDMITRIVLMPDGVAREPLKGERITLGPLGLIPSPGMRADIACGMYVIAPAHPEHGPVVLYTAYGEPDTIREYASRAQLLTQIKTDTALQEQILSRLPEDVHSRYQHSGFTEPHIPWTTEVSDGQRLEKPPSIVLLDQPEQGNALDYLFDDNQQLIQLLARQYTMSSGEASWNAFCHLVELGLEQGAMLLPSAVGSLIALYQSHRLLNDSVQAIGRRNWGEALADFIAALASVVGARRGIEHFKQQIEAAESTKPSRPAQLGGRLHDNLNFALTALEATDVALKTLTYDSLLNMYKSVDGKHSYAIVDGKVMEVAHAEQGWSIVSQGREGPTISLDSQQKWHADMEIARMGAGYSMMDSYETWITDINIADVFITQAEGIEQIHKHYPRHHQMIVRAHAHAVDCLRNALKNLNQRSPHIPLPAQTLDILTDVFEVDVTPAMLHRLRSGCVQLLDELTSDALDPQSSPRYWDGLNEEGHESNHAFIWEGDPRKRIFLTDKFFTLPVETLMYAKPERTQTQLYAHHQAASLLHELSHQVLRTVDIAYLDTFRPLDQHFDDLGGVHGQAQQYAHDLRVLRQRALSVSTSTANLFTRLGSRGRRDFRDSDGRQYKTILQLSGKTSLSQARQVFRTDPDVRSKLIMANADSVTLLVLRLGQEVFAPSGF</sequence>
<evidence type="ECO:0000313" key="3">
    <source>
        <dbReference type="EMBL" id="WNC11810.1"/>
    </source>
</evidence>
<reference evidence="3" key="1">
    <citation type="submission" date="2023-09" db="EMBL/GenBank/DDBJ databases">
        <title>First report of Pseudomonas coleopterorum DJ13 causing leaf spot on Rhododendron pulchrum Sweet in China.</title>
        <authorList>
            <person name="Zhang Y."/>
        </authorList>
    </citation>
    <scope>NUCLEOTIDE SEQUENCE</scope>
    <source>
        <strain evidence="3">DJ13</strain>
    </source>
</reference>
<dbReference type="Proteomes" id="UP001258207">
    <property type="component" value="Chromosome"/>
</dbReference>
<evidence type="ECO:0000259" key="2">
    <source>
        <dbReference type="Pfam" id="PF20178"/>
    </source>
</evidence>
<dbReference type="InterPro" id="IPR046673">
    <property type="entry name" value="ToxA_N"/>
</dbReference>
<gene>
    <name evidence="3" type="ORF">RI108_10515</name>
</gene>
<dbReference type="InterPro" id="IPR024079">
    <property type="entry name" value="MetalloPept_cat_dom_sf"/>
</dbReference>
<dbReference type="RefSeq" id="WP_310793037.1">
    <property type="nucleotide sequence ID" value="NZ_CP134081.1"/>
</dbReference>
<feature type="domain" description="Dermonecrotic toxin N-terminal" evidence="2">
    <location>
        <begin position="626"/>
        <end position="746"/>
    </location>
</feature>
<dbReference type="Pfam" id="PF20178">
    <property type="entry name" value="ToxA_N"/>
    <property type="match status" value="2"/>
</dbReference>
<evidence type="ECO:0000313" key="4">
    <source>
        <dbReference type="Proteomes" id="UP001258207"/>
    </source>
</evidence>
<organism evidence="3 4">
    <name type="scientific">Pseudomonas coleopterorum</name>
    <dbReference type="NCBI Taxonomy" id="1605838"/>
    <lineage>
        <taxon>Bacteria</taxon>
        <taxon>Pseudomonadati</taxon>
        <taxon>Pseudomonadota</taxon>
        <taxon>Gammaproteobacteria</taxon>
        <taxon>Pseudomonadales</taxon>
        <taxon>Pseudomonadaceae</taxon>
        <taxon>Pseudomonas</taxon>
    </lineage>
</organism>
<dbReference type="GO" id="GO:0008237">
    <property type="term" value="F:metallopeptidase activity"/>
    <property type="evidence" value="ECO:0007669"/>
    <property type="project" value="InterPro"/>
</dbReference>
<proteinExistence type="predicted"/>
<feature type="region of interest" description="Disordered" evidence="1">
    <location>
        <begin position="463"/>
        <end position="486"/>
    </location>
</feature>
<protein>
    <recommendedName>
        <fullName evidence="2">Dermonecrotic toxin N-terminal domain-containing protein</fullName>
    </recommendedName>
</protein>
<dbReference type="Gene3D" id="3.40.390.10">
    <property type="entry name" value="Collagenase (Catalytic Domain)"/>
    <property type="match status" value="1"/>
</dbReference>